<keyword evidence="2" id="KW-0472">Membrane</keyword>
<feature type="compositionally biased region" description="Pro residues" evidence="1">
    <location>
        <begin position="126"/>
        <end position="142"/>
    </location>
</feature>
<keyword evidence="3" id="KW-1185">Reference proteome</keyword>
<proteinExistence type="predicted"/>
<dbReference type="Proteomes" id="UP000887563">
    <property type="component" value="Unplaced"/>
</dbReference>
<dbReference type="AlphaFoldDB" id="A0A914M4E6"/>
<sequence length="231" mass="26974">MNFVTPIPFQLLVIYNIIFLHLPIHYFIIMFQAQNFLAINKNNKNLHYFQIINGEFFLCNEGKEDVNDERRQRAIAQLLNEMERIRNIDNDDNEAVVETNNLIIQSSSQQNPPLIKNQQNKQFLRAPPPPPPPPPPSQPPTNIPQSSPTSQQQNTYYSFKYPQNIARQYKIGKVQQFSDEEEEEEELGRIEGSGLGMPRQKRIPFLAIFTSFCIFLFGYLILVLMVLFEWL</sequence>
<evidence type="ECO:0000256" key="1">
    <source>
        <dbReference type="SAM" id="MobiDB-lite"/>
    </source>
</evidence>
<evidence type="ECO:0000313" key="3">
    <source>
        <dbReference type="Proteomes" id="UP000887563"/>
    </source>
</evidence>
<keyword evidence="2" id="KW-0812">Transmembrane</keyword>
<feature type="transmembrane region" description="Helical" evidence="2">
    <location>
        <begin position="12"/>
        <end position="31"/>
    </location>
</feature>
<dbReference type="WBParaSite" id="Minc3s00986g19587">
    <property type="protein sequence ID" value="Minc3s00986g19587"/>
    <property type="gene ID" value="Minc3s00986g19587"/>
</dbReference>
<feature type="region of interest" description="Disordered" evidence="1">
    <location>
        <begin position="122"/>
        <end position="153"/>
    </location>
</feature>
<protein>
    <submittedName>
        <fullName evidence="4">Transmembrane protein</fullName>
    </submittedName>
</protein>
<organism evidence="3 4">
    <name type="scientific">Meloidogyne incognita</name>
    <name type="common">Southern root-knot nematode worm</name>
    <name type="synonym">Oxyuris incognita</name>
    <dbReference type="NCBI Taxonomy" id="6306"/>
    <lineage>
        <taxon>Eukaryota</taxon>
        <taxon>Metazoa</taxon>
        <taxon>Ecdysozoa</taxon>
        <taxon>Nematoda</taxon>
        <taxon>Chromadorea</taxon>
        <taxon>Rhabditida</taxon>
        <taxon>Tylenchina</taxon>
        <taxon>Tylenchomorpha</taxon>
        <taxon>Tylenchoidea</taxon>
        <taxon>Meloidogynidae</taxon>
        <taxon>Meloidogyninae</taxon>
        <taxon>Meloidogyne</taxon>
        <taxon>Meloidogyne incognita group</taxon>
    </lineage>
</organism>
<feature type="transmembrane region" description="Helical" evidence="2">
    <location>
        <begin position="205"/>
        <end position="228"/>
    </location>
</feature>
<evidence type="ECO:0000256" key="2">
    <source>
        <dbReference type="SAM" id="Phobius"/>
    </source>
</evidence>
<feature type="compositionally biased region" description="Low complexity" evidence="1">
    <location>
        <begin position="143"/>
        <end position="153"/>
    </location>
</feature>
<accession>A0A914M4E6</accession>
<reference evidence="4" key="1">
    <citation type="submission" date="2022-11" db="UniProtKB">
        <authorList>
            <consortium name="WormBaseParasite"/>
        </authorList>
    </citation>
    <scope>IDENTIFICATION</scope>
</reference>
<keyword evidence="2" id="KW-1133">Transmembrane helix</keyword>
<name>A0A914M4E6_MELIC</name>
<evidence type="ECO:0000313" key="4">
    <source>
        <dbReference type="WBParaSite" id="Minc3s00986g19587"/>
    </source>
</evidence>